<gene>
    <name evidence="2" type="ORF">LEN_1680</name>
</gene>
<feature type="signal peptide" evidence="1">
    <location>
        <begin position="1"/>
        <end position="27"/>
    </location>
</feature>
<feature type="chain" id="PRO_5043953107" description="Secreted protein" evidence="1">
    <location>
        <begin position="28"/>
        <end position="87"/>
    </location>
</feature>
<evidence type="ECO:0000313" key="3">
    <source>
        <dbReference type="Proteomes" id="UP000218824"/>
    </source>
</evidence>
<evidence type="ECO:0000256" key="1">
    <source>
        <dbReference type="SAM" id="SignalP"/>
    </source>
</evidence>
<dbReference type="EMBL" id="AP014940">
    <property type="protein sequence ID" value="BAV97167.1"/>
    <property type="molecule type" value="Genomic_DNA"/>
</dbReference>
<organism evidence="2 3">
    <name type="scientific">Lysobacter enzymogenes</name>
    <dbReference type="NCBI Taxonomy" id="69"/>
    <lineage>
        <taxon>Bacteria</taxon>
        <taxon>Pseudomonadati</taxon>
        <taxon>Pseudomonadota</taxon>
        <taxon>Gammaproteobacteria</taxon>
        <taxon>Lysobacterales</taxon>
        <taxon>Lysobacteraceae</taxon>
        <taxon>Lysobacter</taxon>
    </lineage>
</organism>
<protein>
    <recommendedName>
        <fullName evidence="4">Secreted protein</fullName>
    </recommendedName>
</protein>
<proteinExistence type="predicted"/>
<sequence length="87" mass="8968">MRKQTLRHATIRIGALLAVLACGTAMAGGEGGEGNSGTDRGKRVQHLPLICRTNETAVAVRQADGSITWKCSAVEAVAPAEASKSHG</sequence>
<dbReference type="RefSeq" id="WP_096377362.1">
    <property type="nucleotide sequence ID" value="NZ_AP014940.1"/>
</dbReference>
<dbReference type="AlphaFoldDB" id="A0AAU9ARB8"/>
<keyword evidence="1" id="KW-0732">Signal</keyword>
<accession>A0AAU9ARB8</accession>
<evidence type="ECO:0000313" key="2">
    <source>
        <dbReference type="EMBL" id="BAV97167.1"/>
    </source>
</evidence>
<dbReference type="Proteomes" id="UP000218824">
    <property type="component" value="Chromosome"/>
</dbReference>
<reference evidence="2 3" key="1">
    <citation type="journal article" date="2017" name="DNA Res.">
        <title>Complete genome sequence and expression profile of the commercial lytic enzyme producer Lysobacter enzymogenes M497-1.</title>
        <authorList>
            <person name="Takami H."/>
            <person name="Toyoda A."/>
            <person name="Uchiyama I."/>
            <person name="Itoh T."/>
            <person name="Takaki Y."/>
            <person name="Arai W."/>
            <person name="Nishi S."/>
            <person name="Kawai M."/>
            <person name="Shinya K."/>
            <person name="Ikeda H."/>
        </authorList>
    </citation>
    <scope>NUCLEOTIDE SEQUENCE [LARGE SCALE GENOMIC DNA]</scope>
    <source>
        <strain evidence="2 3">M497-1</strain>
    </source>
</reference>
<dbReference type="GeneID" id="83063545"/>
<name>A0AAU9ARB8_LYSEN</name>
<dbReference type="KEGG" id="lem:LEN_1680"/>
<evidence type="ECO:0008006" key="4">
    <source>
        <dbReference type="Google" id="ProtNLM"/>
    </source>
</evidence>